<name>A0A8H4U261_9HYPO</name>
<protein>
    <recommendedName>
        <fullName evidence="3">Acetyltransferase</fullName>
    </recommendedName>
</protein>
<accession>A0A8H4U261</accession>
<proteinExistence type="predicted"/>
<sequence length="136" mass="15074">MAFIRDYEPRDFDAMAHILTRELDQCRETLPPTLDASKAAHRLAPYLWTHPYTYHSPSTCLVLDSGDGSVVGYCIACPDVLGLKAAWQTYLAAVVQPGITAQDEDDDEVDRHLKRLLDDPEALLIEDCSELVAGQG</sequence>
<dbReference type="Proteomes" id="UP000635477">
    <property type="component" value="Unassembled WGS sequence"/>
</dbReference>
<dbReference type="OrthoDB" id="64477at2759"/>
<dbReference type="InterPro" id="IPR016181">
    <property type="entry name" value="Acyl_CoA_acyltransferase"/>
</dbReference>
<organism evidence="1 2">
    <name type="scientific">Fusarium zealandicum</name>
    <dbReference type="NCBI Taxonomy" id="1053134"/>
    <lineage>
        <taxon>Eukaryota</taxon>
        <taxon>Fungi</taxon>
        <taxon>Dikarya</taxon>
        <taxon>Ascomycota</taxon>
        <taxon>Pezizomycotina</taxon>
        <taxon>Sordariomycetes</taxon>
        <taxon>Hypocreomycetidae</taxon>
        <taxon>Hypocreales</taxon>
        <taxon>Nectriaceae</taxon>
        <taxon>Fusarium</taxon>
        <taxon>Fusarium staphyleae species complex</taxon>
    </lineage>
</organism>
<feature type="non-terminal residue" evidence="1">
    <location>
        <position position="1"/>
    </location>
</feature>
<evidence type="ECO:0000313" key="2">
    <source>
        <dbReference type="Proteomes" id="UP000635477"/>
    </source>
</evidence>
<dbReference type="EMBL" id="JABEYC010001156">
    <property type="protein sequence ID" value="KAF4968475.1"/>
    <property type="molecule type" value="Genomic_DNA"/>
</dbReference>
<gene>
    <name evidence="1" type="ORF">FZEAL_10390</name>
</gene>
<dbReference type="AlphaFoldDB" id="A0A8H4U261"/>
<evidence type="ECO:0008006" key="3">
    <source>
        <dbReference type="Google" id="ProtNLM"/>
    </source>
</evidence>
<reference evidence="1" key="2">
    <citation type="submission" date="2020-05" db="EMBL/GenBank/DDBJ databases">
        <authorList>
            <person name="Kim H.-S."/>
            <person name="Proctor R.H."/>
            <person name="Brown D.W."/>
        </authorList>
    </citation>
    <scope>NUCLEOTIDE SEQUENCE</scope>
    <source>
        <strain evidence="1">NRRL 22465</strain>
    </source>
</reference>
<comment type="caution">
    <text evidence="1">The sequence shown here is derived from an EMBL/GenBank/DDBJ whole genome shotgun (WGS) entry which is preliminary data.</text>
</comment>
<dbReference type="Gene3D" id="3.40.630.30">
    <property type="match status" value="1"/>
</dbReference>
<reference evidence="1" key="1">
    <citation type="journal article" date="2020" name="BMC Genomics">
        <title>Correction to: Identification and distribution of gene clusters required for synthesis of sphingolipid metabolism inhibitors in diverse species of the filamentous fungus Fusarium.</title>
        <authorList>
            <person name="Kim H.S."/>
            <person name="Lohmar J.M."/>
            <person name="Busman M."/>
            <person name="Brown D.W."/>
            <person name="Naumann T.A."/>
            <person name="Divon H.H."/>
            <person name="Lysoe E."/>
            <person name="Uhlig S."/>
            <person name="Proctor R.H."/>
        </authorList>
    </citation>
    <scope>NUCLEOTIDE SEQUENCE</scope>
    <source>
        <strain evidence="1">NRRL 22465</strain>
    </source>
</reference>
<evidence type="ECO:0000313" key="1">
    <source>
        <dbReference type="EMBL" id="KAF4968475.1"/>
    </source>
</evidence>
<keyword evidence="2" id="KW-1185">Reference proteome</keyword>
<dbReference type="SUPFAM" id="SSF55729">
    <property type="entry name" value="Acyl-CoA N-acyltransferases (Nat)"/>
    <property type="match status" value="1"/>
</dbReference>